<dbReference type="GeneID" id="71992527"/>
<dbReference type="OrthoDB" id="438224at2759"/>
<evidence type="ECO:0000313" key="3">
    <source>
        <dbReference type="Proteomes" id="UP000756132"/>
    </source>
</evidence>
<dbReference type="Pfam" id="PF16761">
    <property type="entry name" value="Clr2_transil"/>
    <property type="match status" value="1"/>
</dbReference>
<dbReference type="KEGG" id="ffu:CLAFUR5_12649"/>
<dbReference type="InterPro" id="IPR031915">
    <property type="entry name" value="Clr2_N"/>
</dbReference>
<dbReference type="EMBL" id="CP090173">
    <property type="protein sequence ID" value="UJO23752.1"/>
    <property type="molecule type" value="Genomic_DNA"/>
</dbReference>
<accession>A0A9Q8PJV4</accession>
<name>A0A9Q8PJV4_PASFU</name>
<dbReference type="RefSeq" id="XP_047768118.1">
    <property type="nucleotide sequence ID" value="XM_047911797.1"/>
</dbReference>
<dbReference type="AlphaFoldDB" id="A0A9Q8PJV4"/>
<sequence length="271" mass="30325">MTLEMEALPTQRLSYKHERLGETSDGINNHSPGSEPQPMLSARGAFEENIKSNLKNDPALQQSDNTYQLVKLPDGYHAWLKTRFSSSAAGYSQTYHIYGHPSGRGFDTFKGFYEHFKFLHGLTEKSTCECWLCGKDRDKANWAPKDEYVDMMSEKLSGHLGNVARTAQSDMTFEQQYFASVGVGTIVAQSLVDAIWAVFNHEKAAWDPVRCLVYFKRVFAMADSLVFAAGICKENCKFAADIATDLDKFKTGWQAEYDAEERRGAAALPGA</sequence>
<gene>
    <name evidence="2" type="ORF">CLAFUR5_12649</name>
</gene>
<dbReference type="Proteomes" id="UP000756132">
    <property type="component" value="Chromosome 11"/>
</dbReference>
<feature type="domain" description="Cryptic loci regulator 2 N-terminal" evidence="1">
    <location>
        <begin position="67"/>
        <end position="133"/>
    </location>
</feature>
<keyword evidence="3" id="KW-1185">Reference proteome</keyword>
<proteinExistence type="predicted"/>
<evidence type="ECO:0000313" key="2">
    <source>
        <dbReference type="EMBL" id="UJO23752.1"/>
    </source>
</evidence>
<organism evidence="2 3">
    <name type="scientific">Passalora fulva</name>
    <name type="common">Tomato leaf mold</name>
    <name type="synonym">Cladosporium fulvum</name>
    <dbReference type="NCBI Taxonomy" id="5499"/>
    <lineage>
        <taxon>Eukaryota</taxon>
        <taxon>Fungi</taxon>
        <taxon>Dikarya</taxon>
        <taxon>Ascomycota</taxon>
        <taxon>Pezizomycotina</taxon>
        <taxon>Dothideomycetes</taxon>
        <taxon>Dothideomycetidae</taxon>
        <taxon>Mycosphaerellales</taxon>
        <taxon>Mycosphaerellaceae</taxon>
        <taxon>Fulvia</taxon>
    </lineage>
</organism>
<reference evidence="2" key="2">
    <citation type="journal article" date="2022" name="Microb. Genom.">
        <title>A chromosome-scale genome assembly of the tomato pathogen Cladosporium fulvum reveals a compartmentalized genome architecture and the presence of a dispensable chromosome.</title>
        <authorList>
            <person name="Zaccaron A.Z."/>
            <person name="Chen L.H."/>
            <person name="Samaras A."/>
            <person name="Stergiopoulos I."/>
        </authorList>
    </citation>
    <scope>NUCLEOTIDE SEQUENCE</scope>
    <source>
        <strain evidence="2">Race5_Kim</strain>
    </source>
</reference>
<reference evidence="2" key="1">
    <citation type="submission" date="2021-12" db="EMBL/GenBank/DDBJ databases">
        <authorList>
            <person name="Zaccaron A."/>
            <person name="Stergiopoulos I."/>
        </authorList>
    </citation>
    <scope>NUCLEOTIDE SEQUENCE</scope>
    <source>
        <strain evidence="2">Race5_Kim</strain>
    </source>
</reference>
<evidence type="ECO:0000259" key="1">
    <source>
        <dbReference type="Pfam" id="PF16761"/>
    </source>
</evidence>
<protein>
    <recommendedName>
        <fullName evidence="1">Cryptic loci regulator 2 N-terminal domain-containing protein</fullName>
    </recommendedName>
</protein>